<proteinExistence type="predicted"/>
<organism evidence="1">
    <name type="scientific">viral metagenome</name>
    <dbReference type="NCBI Taxonomy" id="1070528"/>
    <lineage>
        <taxon>unclassified sequences</taxon>
        <taxon>metagenomes</taxon>
        <taxon>organismal metagenomes</taxon>
    </lineage>
</organism>
<accession>A0A6C0DPH5</accession>
<protein>
    <submittedName>
        <fullName evidence="1">Uncharacterized protein</fullName>
    </submittedName>
</protein>
<sequence>MESSDIDLDISWIKENQRLQNIETNYLPELMENIDLFFIYINPNNYIDKVIREKCHLSIDCSNNCSRLSKENLLKIIQTNKKLVKSNTICKYKFLDILTYNIDLEPEHIQNYTKNENIQEASRGFFKVLNIIDDISISPSVFIFHKINSIFFLYQAIETNKNRHTLKSILKKPLVISESESMGSQKATKKVRIDLDKNNIEYREHSHNKIKHANKTRKNIRIMNSIDSSSIVFTSP</sequence>
<reference evidence="1" key="1">
    <citation type="journal article" date="2020" name="Nature">
        <title>Giant virus diversity and host interactions through global metagenomics.</title>
        <authorList>
            <person name="Schulz F."/>
            <person name="Roux S."/>
            <person name="Paez-Espino D."/>
            <person name="Jungbluth S."/>
            <person name="Walsh D.A."/>
            <person name="Denef V.J."/>
            <person name="McMahon K.D."/>
            <person name="Konstantinidis K.T."/>
            <person name="Eloe-Fadrosh E.A."/>
            <person name="Kyrpides N.C."/>
            <person name="Woyke T."/>
        </authorList>
    </citation>
    <scope>NUCLEOTIDE SEQUENCE</scope>
    <source>
        <strain evidence="1">GVMAG-M-3300023174-24</strain>
    </source>
</reference>
<dbReference type="EMBL" id="MN739637">
    <property type="protein sequence ID" value="QHT17475.1"/>
    <property type="molecule type" value="Genomic_DNA"/>
</dbReference>
<name>A0A6C0DPH5_9ZZZZ</name>
<dbReference type="AlphaFoldDB" id="A0A6C0DPH5"/>
<evidence type="ECO:0000313" key="1">
    <source>
        <dbReference type="EMBL" id="QHT17475.1"/>
    </source>
</evidence>